<gene>
    <name evidence="1" type="ORF">PMG11_07851</name>
</gene>
<name>A0A0F7TUY7_PENBI</name>
<organism evidence="1 2">
    <name type="scientific">Penicillium brasilianum</name>
    <dbReference type="NCBI Taxonomy" id="104259"/>
    <lineage>
        <taxon>Eukaryota</taxon>
        <taxon>Fungi</taxon>
        <taxon>Dikarya</taxon>
        <taxon>Ascomycota</taxon>
        <taxon>Pezizomycotina</taxon>
        <taxon>Eurotiomycetes</taxon>
        <taxon>Eurotiomycetidae</taxon>
        <taxon>Eurotiales</taxon>
        <taxon>Aspergillaceae</taxon>
        <taxon>Penicillium</taxon>
    </lineage>
</organism>
<dbReference type="AlphaFoldDB" id="A0A0F7TUY7"/>
<keyword evidence="2" id="KW-1185">Reference proteome</keyword>
<evidence type="ECO:0000313" key="1">
    <source>
        <dbReference type="EMBL" id="CEJ59220.1"/>
    </source>
</evidence>
<sequence length="229" mass="25685">MDQTNATSLPHAVTSQSRTLAVDFTWRKLRTLITDTNESNPMPLYTVDCNIITNNLTFKTPQNDQIIGTGDVHAISISPDYQLHGVKGTLKAQKRLRTVYTHMSTTFSTTGAPAKMTWMSKSGFKTWDFICVDEQQQPVARFSANMWAIRKVGKIELLGSKALEEAARDEIVVVGFTLYYCWVLRVNNPLNLLGSAFLSKEKTEKVDKIEGFEKAAPLPVEQRQANVIN</sequence>
<evidence type="ECO:0000313" key="2">
    <source>
        <dbReference type="Proteomes" id="UP000042958"/>
    </source>
</evidence>
<dbReference type="EMBL" id="CDHK01000007">
    <property type="protein sequence ID" value="CEJ59220.1"/>
    <property type="molecule type" value="Genomic_DNA"/>
</dbReference>
<accession>A0A0F7TUY7</accession>
<proteinExistence type="predicted"/>
<dbReference type="OrthoDB" id="4725912at2759"/>
<protein>
    <submittedName>
        <fullName evidence="1">Uncharacterized protein</fullName>
    </submittedName>
</protein>
<dbReference type="Proteomes" id="UP000042958">
    <property type="component" value="Unassembled WGS sequence"/>
</dbReference>
<reference evidence="2" key="1">
    <citation type="journal article" date="2015" name="Genome Announc.">
        <title>Draft genome sequence of the fungus Penicillium brasilianum MG11.</title>
        <authorList>
            <person name="Horn F."/>
            <person name="Linde J."/>
            <person name="Mattern D.J."/>
            <person name="Walther G."/>
            <person name="Guthke R."/>
            <person name="Brakhage A.A."/>
            <person name="Valiante V."/>
        </authorList>
    </citation>
    <scope>NUCLEOTIDE SEQUENCE [LARGE SCALE GENOMIC DNA]</scope>
    <source>
        <strain evidence="2">MG11</strain>
    </source>
</reference>